<proteinExistence type="predicted"/>
<dbReference type="PANTHER" id="PTHR42830">
    <property type="entry name" value="OSMOTICALLY INDUCIBLE FAMILY PROTEIN"/>
    <property type="match status" value="1"/>
</dbReference>
<organism evidence="1 2">
    <name type="scientific">Aidingimonas halophila</name>
    <dbReference type="NCBI Taxonomy" id="574349"/>
    <lineage>
        <taxon>Bacteria</taxon>
        <taxon>Pseudomonadati</taxon>
        <taxon>Pseudomonadota</taxon>
        <taxon>Gammaproteobacteria</taxon>
        <taxon>Oceanospirillales</taxon>
        <taxon>Halomonadaceae</taxon>
        <taxon>Aidingimonas</taxon>
    </lineage>
</organism>
<evidence type="ECO:0000313" key="1">
    <source>
        <dbReference type="EMBL" id="SDX76765.1"/>
    </source>
</evidence>
<dbReference type="RefSeq" id="WP_092570787.1">
    <property type="nucleotide sequence ID" value="NZ_BMXH01000008.1"/>
</dbReference>
<dbReference type="STRING" id="574349.SAMN05443545_10789"/>
<dbReference type="InterPro" id="IPR036102">
    <property type="entry name" value="OsmC/Ohrsf"/>
</dbReference>
<dbReference type="AlphaFoldDB" id="A0A1H3EDQ6"/>
<name>A0A1H3EDQ6_9GAMM</name>
<dbReference type="EMBL" id="FNNI01000007">
    <property type="protein sequence ID" value="SDX76765.1"/>
    <property type="molecule type" value="Genomic_DNA"/>
</dbReference>
<dbReference type="OrthoDB" id="9795405at2"/>
<dbReference type="InterPro" id="IPR015946">
    <property type="entry name" value="KH_dom-like_a/b"/>
</dbReference>
<evidence type="ECO:0000313" key="2">
    <source>
        <dbReference type="Proteomes" id="UP000198500"/>
    </source>
</evidence>
<protein>
    <submittedName>
        <fullName evidence="1">Organic hydroperoxide reductase OsmC/OhrA</fullName>
    </submittedName>
</protein>
<sequence>MSQRDHRYQLHLTWTGNRGSGTSAYRDYDRDMIIDIPGKPALHTSADPAFLGNPDLHNPEDMLVSSLSACHMLWYLHLCSDAGIVVTAYTDDATGHMTLTRDGGGHFTQVTLRPRVTIATGCDAARAERLHARAHELCFIANSVNFPVACEAEVEAAE</sequence>
<dbReference type="PANTHER" id="PTHR42830:SF2">
    <property type="entry name" value="OSMC_OHR FAMILY PROTEIN"/>
    <property type="match status" value="1"/>
</dbReference>
<accession>A0A1H3EDQ6</accession>
<keyword evidence="2" id="KW-1185">Reference proteome</keyword>
<reference evidence="1 2" key="1">
    <citation type="submission" date="2016-10" db="EMBL/GenBank/DDBJ databases">
        <authorList>
            <person name="de Groot N.N."/>
        </authorList>
    </citation>
    <scope>NUCLEOTIDE SEQUENCE [LARGE SCALE GENOMIC DNA]</scope>
    <source>
        <strain evidence="1 2">DSM 19219</strain>
    </source>
</reference>
<dbReference type="Pfam" id="PF02566">
    <property type="entry name" value="OsmC"/>
    <property type="match status" value="1"/>
</dbReference>
<dbReference type="Proteomes" id="UP000198500">
    <property type="component" value="Unassembled WGS sequence"/>
</dbReference>
<dbReference type="InterPro" id="IPR003718">
    <property type="entry name" value="OsmC/Ohr_fam"/>
</dbReference>
<dbReference type="Gene3D" id="3.30.300.20">
    <property type="match status" value="1"/>
</dbReference>
<dbReference type="InterPro" id="IPR052707">
    <property type="entry name" value="OsmC_Ohr_Peroxiredoxin"/>
</dbReference>
<dbReference type="SUPFAM" id="SSF82784">
    <property type="entry name" value="OsmC-like"/>
    <property type="match status" value="1"/>
</dbReference>
<gene>
    <name evidence="1" type="ORF">SAMN05443545_10789</name>
</gene>